<proteinExistence type="inferred from homology"/>
<dbReference type="Gene3D" id="3.40.50.10330">
    <property type="entry name" value="Probable inorganic polyphosphate/atp-NAD kinase, domain 1"/>
    <property type="match status" value="1"/>
</dbReference>
<keyword evidence="6" id="KW-0963">Cytoplasm</keyword>
<dbReference type="InterPro" id="IPR016064">
    <property type="entry name" value="NAD/diacylglycerol_kinase_sf"/>
</dbReference>
<sequence length="285" mass="31284">MKKFCIIANRDKDKDLTITRTMLEFLKANGKVVYVTEESCLEGSYTDVSGIPKDVECAIVLGGDGTILQAAHDLLELDIPILGVNLGTLGFLAEIEVLTMEQAFSNLFLDQYNIESRMMIDATVLKEDQSLSSLKASAINDVVITRSGFSRIIGVSILINGVVVQNYRGDGVIISTPTGSTGYNLSAGGPIVTPKAEMIMITPICPHSLNARSIIVTSEDTVEIQIRESKKTQEEEAIITVDGSFSMELQANDRILIKKAKERVKLVRLEGHSFFHLLRTKFGDR</sequence>
<evidence type="ECO:0000256" key="1">
    <source>
        <dbReference type="ARBA" id="ARBA00022679"/>
    </source>
</evidence>
<dbReference type="PANTHER" id="PTHR20275:SF0">
    <property type="entry name" value="NAD KINASE"/>
    <property type="match status" value="1"/>
</dbReference>
<keyword evidence="6" id="KW-0547">Nucleotide-binding</keyword>
<dbReference type="Pfam" id="PF01513">
    <property type="entry name" value="NAD_kinase"/>
    <property type="match status" value="1"/>
</dbReference>
<feature type="binding site" evidence="6">
    <location>
        <position position="151"/>
    </location>
    <ligand>
        <name>NAD(+)</name>
        <dbReference type="ChEBI" id="CHEBI:57540"/>
    </ligand>
</feature>
<dbReference type="PANTHER" id="PTHR20275">
    <property type="entry name" value="NAD KINASE"/>
    <property type="match status" value="1"/>
</dbReference>
<protein>
    <recommendedName>
        <fullName evidence="6">NAD kinase</fullName>
        <ecNumber evidence="6">2.7.1.23</ecNumber>
    </recommendedName>
    <alternativeName>
        <fullName evidence="6">ATP-dependent NAD kinase</fullName>
    </alternativeName>
</protein>
<feature type="binding site" evidence="6">
    <location>
        <begin position="181"/>
        <end position="186"/>
    </location>
    <ligand>
        <name>NAD(+)</name>
        <dbReference type="ChEBI" id="CHEBI:57540"/>
    </ligand>
</feature>
<feature type="binding site" evidence="6">
    <location>
        <position position="170"/>
    </location>
    <ligand>
        <name>NAD(+)</name>
        <dbReference type="ChEBI" id="CHEBI:57540"/>
    </ligand>
</feature>
<dbReference type="GO" id="GO:0003951">
    <property type="term" value="F:NAD+ kinase activity"/>
    <property type="evidence" value="ECO:0007669"/>
    <property type="project" value="UniProtKB-UniRule"/>
</dbReference>
<evidence type="ECO:0000256" key="6">
    <source>
        <dbReference type="HAMAP-Rule" id="MF_00361"/>
    </source>
</evidence>
<evidence type="ECO:0000256" key="3">
    <source>
        <dbReference type="ARBA" id="ARBA00022857"/>
    </source>
</evidence>
<comment type="caution">
    <text evidence="6">Lacks conserved residue(s) required for the propagation of feature annotation.</text>
</comment>
<dbReference type="GO" id="GO:0005524">
    <property type="term" value="F:ATP binding"/>
    <property type="evidence" value="ECO:0007669"/>
    <property type="project" value="UniProtKB-KW"/>
</dbReference>
<dbReference type="InterPro" id="IPR017438">
    <property type="entry name" value="ATP-NAD_kinase_N"/>
</dbReference>
<comment type="function">
    <text evidence="6">Involved in the regulation of the intracellular balance of NAD and NADP, and is a key enzyme in the biosynthesis of NADP. Catalyzes specifically the phosphorylation on 2'-hydroxyl of the adenosine moiety of NAD to yield NADP.</text>
</comment>
<dbReference type="InterPro" id="IPR017437">
    <property type="entry name" value="ATP-NAD_kinase_PpnK-typ_C"/>
</dbReference>
<evidence type="ECO:0000256" key="2">
    <source>
        <dbReference type="ARBA" id="ARBA00022777"/>
    </source>
</evidence>
<dbReference type="EMBL" id="DPVV01000477">
    <property type="protein sequence ID" value="HCL03559.1"/>
    <property type="molecule type" value="Genomic_DNA"/>
</dbReference>
<dbReference type="GO" id="GO:0019674">
    <property type="term" value="P:NAD+ metabolic process"/>
    <property type="evidence" value="ECO:0007669"/>
    <property type="project" value="InterPro"/>
</dbReference>
<comment type="caution">
    <text evidence="7">The sequence shown here is derived from an EMBL/GenBank/DDBJ whole genome shotgun (WGS) entry which is preliminary data.</text>
</comment>
<comment type="cofactor">
    <cofactor evidence="6">
        <name>a divalent metal cation</name>
        <dbReference type="ChEBI" id="CHEBI:60240"/>
    </cofactor>
</comment>
<dbReference type="EC" id="2.7.1.23" evidence="6"/>
<evidence type="ECO:0000256" key="4">
    <source>
        <dbReference type="ARBA" id="ARBA00023027"/>
    </source>
</evidence>
<evidence type="ECO:0000313" key="7">
    <source>
        <dbReference type="EMBL" id="HCL03559.1"/>
    </source>
</evidence>
<dbReference type="GO" id="GO:0046872">
    <property type="term" value="F:metal ion binding"/>
    <property type="evidence" value="ECO:0007669"/>
    <property type="project" value="UniProtKB-UniRule"/>
</dbReference>
<gene>
    <name evidence="6" type="primary">nadK</name>
    <name evidence="7" type="ORF">DHW61_14310</name>
</gene>
<keyword evidence="2 6" id="KW-0418">Kinase</keyword>
<dbReference type="Pfam" id="PF20143">
    <property type="entry name" value="NAD_kinase_C"/>
    <property type="match status" value="1"/>
</dbReference>
<reference evidence="7 8" key="1">
    <citation type="journal article" date="2018" name="Nat. Biotechnol.">
        <title>A standardized bacterial taxonomy based on genome phylogeny substantially revises the tree of life.</title>
        <authorList>
            <person name="Parks D.H."/>
            <person name="Chuvochina M."/>
            <person name="Waite D.W."/>
            <person name="Rinke C."/>
            <person name="Skarshewski A."/>
            <person name="Chaumeil P.A."/>
            <person name="Hugenholtz P."/>
        </authorList>
    </citation>
    <scope>NUCLEOTIDE SEQUENCE [LARGE SCALE GENOMIC DNA]</scope>
    <source>
        <strain evidence="7">UBA11728</strain>
    </source>
</reference>
<dbReference type="GO" id="GO:0006741">
    <property type="term" value="P:NADP+ biosynthetic process"/>
    <property type="evidence" value="ECO:0007669"/>
    <property type="project" value="UniProtKB-UniRule"/>
</dbReference>
<feature type="binding site" evidence="6">
    <location>
        <begin position="64"/>
        <end position="65"/>
    </location>
    <ligand>
        <name>NAD(+)</name>
        <dbReference type="ChEBI" id="CHEBI:57540"/>
    </ligand>
</feature>
<keyword evidence="4 6" id="KW-0520">NAD</keyword>
<keyword evidence="1 6" id="KW-0808">Transferase</keyword>
<keyword evidence="3 6" id="KW-0521">NADP</keyword>
<evidence type="ECO:0000256" key="5">
    <source>
        <dbReference type="ARBA" id="ARBA00047925"/>
    </source>
</evidence>
<dbReference type="Gene3D" id="2.60.200.30">
    <property type="entry name" value="Probable inorganic polyphosphate/atp-NAD kinase, domain 2"/>
    <property type="match status" value="1"/>
</dbReference>
<comment type="similarity">
    <text evidence="6">Belongs to the NAD kinase family.</text>
</comment>
<name>A0A3D2X8T1_9FIRM</name>
<dbReference type="InterPro" id="IPR002504">
    <property type="entry name" value="NADK"/>
</dbReference>
<evidence type="ECO:0000313" key="8">
    <source>
        <dbReference type="Proteomes" id="UP000262969"/>
    </source>
</evidence>
<dbReference type="SUPFAM" id="SSF111331">
    <property type="entry name" value="NAD kinase/diacylglycerol kinase-like"/>
    <property type="match status" value="1"/>
</dbReference>
<comment type="catalytic activity">
    <reaction evidence="5 6">
        <text>NAD(+) + ATP = ADP + NADP(+) + H(+)</text>
        <dbReference type="Rhea" id="RHEA:18629"/>
        <dbReference type="ChEBI" id="CHEBI:15378"/>
        <dbReference type="ChEBI" id="CHEBI:30616"/>
        <dbReference type="ChEBI" id="CHEBI:57540"/>
        <dbReference type="ChEBI" id="CHEBI:58349"/>
        <dbReference type="ChEBI" id="CHEBI:456216"/>
        <dbReference type="EC" id="2.7.1.23"/>
    </reaction>
</comment>
<accession>A0A3D2X8T1</accession>
<dbReference type="GO" id="GO:0005737">
    <property type="term" value="C:cytoplasm"/>
    <property type="evidence" value="ECO:0007669"/>
    <property type="project" value="UniProtKB-SubCell"/>
</dbReference>
<feature type="binding site" evidence="6">
    <location>
        <position position="168"/>
    </location>
    <ligand>
        <name>NAD(+)</name>
        <dbReference type="ChEBI" id="CHEBI:57540"/>
    </ligand>
</feature>
<dbReference type="HAMAP" id="MF_00361">
    <property type="entry name" value="NAD_kinase"/>
    <property type="match status" value="1"/>
</dbReference>
<organism evidence="7 8">
    <name type="scientific">Lachnoclostridium phytofermentans</name>
    <dbReference type="NCBI Taxonomy" id="66219"/>
    <lineage>
        <taxon>Bacteria</taxon>
        <taxon>Bacillati</taxon>
        <taxon>Bacillota</taxon>
        <taxon>Clostridia</taxon>
        <taxon>Lachnospirales</taxon>
        <taxon>Lachnospiraceae</taxon>
    </lineage>
</organism>
<dbReference type="AlphaFoldDB" id="A0A3D2X8T1"/>
<keyword evidence="6" id="KW-0067">ATP-binding</keyword>
<comment type="subcellular location">
    <subcellularLocation>
        <location evidence="6">Cytoplasm</location>
    </subcellularLocation>
</comment>
<dbReference type="GO" id="GO:0051287">
    <property type="term" value="F:NAD binding"/>
    <property type="evidence" value="ECO:0007669"/>
    <property type="project" value="UniProtKB-ARBA"/>
</dbReference>
<feature type="binding site" evidence="6">
    <location>
        <begin position="140"/>
        <end position="141"/>
    </location>
    <ligand>
        <name>NAD(+)</name>
        <dbReference type="ChEBI" id="CHEBI:57540"/>
    </ligand>
</feature>
<feature type="active site" description="Proton acceptor" evidence="6">
    <location>
        <position position="64"/>
    </location>
</feature>
<dbReference type="Proteomes" id="UP000262969">
    <property type="component" value="Unassembled WGS sequence"/>
</dbReference>